<dbReference type="RefSeq" id="WP_117003768.1">
    <property type="nucleotide sequence ID" value="NZ_BMJS01000005.1"/>
</dbReference>
<comment type="cofactor">
    <cofactor evidence="1">
        <name>pyridoxal 5'-phosphate</name>
        <dbReference type="ChEBI" id="CHEBI:597326"/>
    </cofactor>
</comment>
<evidence type="ECO:0000256" key="3">
    <source>
        <dbReference type="ARBA" id="ARBA00011881"/>
    </source>
</evidence>
<dbReference type="NCBIfam" id="NF041359">
    <property type="entry name" value="GntG_guanitoxin"/>
    <property type="match status" value="1"/>
</dbReference>
<dbReference type="PANTHER" id="PTHR48097">
    <property type="entry name" value="L-THREONINE ALDOLASE-RELATED"/>
    <property type="match status" value="1"/>
</dbReference>
<proteinExistence type="inferred from homology"/>
<evidence type="ECO:0000259" key="7">
    <source>
        <dbReference type="Pfam" id="PF01212"/>
    </source>
</evidence>
<gene>
    <name evidence="8" type="ORF">GCM10010995_06750</name>
</gene>
<dbReference type="EMBL" id="BMJS01000005">
    <property type="protein sequence ID" value="GGF92228.1"/>
    <property type="molecule type" value="Genomic_DNA"/>
</dbReference>
<dbReference type="AlphaFoldDB" id="A0A8J2Z334"/>
<dbReference type="GO" id="GO:0005829">
    <property type="term" value="C:cytosol"/>
    <property type="evidence" value="ECO:0007669"/>
    <property type="project" value="TreeGrafter"/>
</dbReference>
<evidence type="ECO:0000313" key="9">
    <source>
        <dbReference type="Proteomes" id="UP000636949"/>
    </source>
</evidence>
<dbReference type="Pfam" id="PF01212">
    <property type="entry name" value="Beta_elim_lyase"/>
    <property type="match status" value="1"/>
</dbReference>
<dbReference type="PIRSF" id="PIRSF017617">
    <property type="entry name" value="Thr_aldolase"/>
    <property type="match status" value="1"/>
</dbReference>
<keyword evidence="4" id="KW-0663">Pyridoxal phosphate</keyword>
<dbReference type="OrthoDB" id="9774495at2"/>
<comment type="caution">
    <text evidence="8">The sequence shown here is derived from an EMBL/GenBank/DDBJ whole genome shotgun (WGS) entry which is preliminary data.</text>
</comment>
<dbReference type="Gene3D" id="3.40.640.10">
    <property type="entry name" value="Type I PLP-dependent aspartate aminotransferase-like (Major domain)"/>
    <property type="match status" value="1"/>
</dbReference>
<evidence type="ECO:0000256" key="6">
    <source>
        <dbReference type="PIRSR" id="PIRSR017617-1"/>
    </source>
</evidence>
<dbReference type="SUPFAM" id="SSF53383">
    <property type="entry name" value="PLP-dependent transferases"/>
    <property type="match status" value="1"/>
</dbReference>
<dbReference type="FunFam" id="3.40.640.10:FF:000030">
    <property type="entry name" value="Low-specificity L-threonine aldolase"/>
    <property type="match status" value="1"/>
</dbReference>
<reference evidence="8" key="1">
    <citation type="journal article" date="2014" name="Int. J. Syst. Evol. Microbiol.">
        <title>Complete genome sequence of Corynebacterium casei LMG S-19264T (=DSM 44701T), isolated from a smear-ripened cheese.</title>
        <authorList>
            <consortium name="US DOE Joint Genome Institute (JGI-PGF)"/>
            <person name="Walter F."/>
            <person name="Albersmeier A."/>
            <person name="Kalinowski J."/>
            <person name="Ruckert C."/>
        </authorList>
    </citation>
    <scope>NUCLEOTIDE SEQUENCE</scope>
    <source>
        <strain evidence="8">CGMCC 1.15758</strain>
    </source>
</reference>
<keyword evidence="9" id="KW-1185">Reference proteome</keyword>
<dbReference type="InterPro" id="IPR001597">
    <property type="entry name" value="ArAA_b-elim_lyase/Thr_aldolase"/>
</dbReference>
<comment type="subunit">
    <text evidence="3">Homotetramer.</text>
</comment>
<organism evidence="8 9">
    <name type="scientific">Cysteiniphilum litorale</name>
    <dbReference type="NCBI Taxonomy" id="2056700"/>
    <lineage>
        <taxon>Bacteria</taxon>
        <taxon>Pseudomonadati</taxon>
        <taxon>Pseudomonadota</taxon>
        <taxon>Gammaproteobacteria</taxon>
        <taxon>Thiotrichales</taxon>
        <taxon>Fastidiosibacteraceae</taxon>
        <taxon>Cysteiniphilum</taxon>
    </lineage>
</organism>
<dbReference type="Proteomes" id="UP000636949">
    <property type="component" value="Unassembled WGS sequence"/>
</dbReference>
<dbReference type="GO" id="GO:0006545">
    <property type="term" value="P:glycine biosynthetic process"/>
    <property type="evidence" value="ECO:0007669"/>
    <property type="project" value="TreeGrafter"/>
</dbReference>
<dbReference type="GO" id="GO:0008732">
    <property type="term" value="F:L-allo-threonine aldolase activity"/>
    <property type="evidence" value="ECO:0007669"/>
    <property type="project" value="TreeGrafter"/>
</dbReference>
<feature type="domain" description="Aromatic amino acid beta-eliminating lyase/threonine aldolase" evidence="7">
    <location>
        <begin position="7"/>
        <end position="291"/>
    </location>
</feature>
<evidence type="ECO:0000313" key="8">
    <source>
        <dbReference type="EMBL" id="GGF92228.1"/>
    </source>
</evidence>
<dbReference type="InterPro" id="IPR015422">
    <property type="entry name" value="PyrdxlP-dep_Trfase_small"/>
</dbReference>
<dbReference type="Gene3D" id="3.90.1150.10">
    <property type="entry name" value="Aspartate Aminotransferase, domain 1"/>
    <property type="match status" value="1"/>
</dbReference>
<evidence type="ECO:0000256" key="4">
    <source>
        <dbReference type="ARBA" id="ARBA00022898"/>
    </source>
</evidence>
<dbReference type="InterPro" id="IPR023603">
    <property type="entry name" value="Low_specificity_L-TA-like"/>
</dbReference>
<feature type="modified residue" description="N6-(pyridoxal phosphate)lysine" evidence="6">
    <location>
        <position position="204"/>
    </location>
</feature>
<dbReference type="GO" id="GO:0006567">
    <property type="term" value="P:L-threonine catabolic process"/>
    <property type="evidence" value="ECO:0007669"/>
    <property type="project" value="TreeGrafter"/>
</dbReference>
<dbReference type="InterPro" id="IPR015421">
    <property type="entry name" value="PyrdxlP-dep_Trfase_major"/>
</dbReference>
<evidence type="ECO:0000256" key="5">
    <source>
        <dbReference type="ARBA" id="ARBA00023239"/>
    </source>
</evidence>
<dbReference type="InterPro" id="IPR015424">
    <property type="entry name" value="PyrdxlP-dep_Trfase"/>
</dbReference>
<evidence type="ECO:0000256" key="1">
    <source>
        <dbReference type="ARBA" id="ARBA00001933"/>
    </source>
</evidence>
<sequence length="345" mass="37530">MSNIQYDLFSDTNVNPSDAMRQMISKATVGNEAAGEDPTVNLLLARVCELLGKPAAVFMPTGTMCNGVAYRTLCQPGDRIIIEKSAHPLNMASGMIGGLVGAQPQIIEGIRGIFSVDQLKQAIGLNSGYNIAKATVVSIEQTTNLGGGAIWSLEAINNICEYAHQNGLKVHMDGSRLLNACTATGIKASSYCEHIDSVWIDFAKGLGAPMGSVLAGSKAFIDKAWFYKFQQGGVMHQAGLMAAGCIYALDHHIHRLGEDHANAHYFAECLAKHDDIEVMPVETNIVIFTLKSNAFDAYQLQQILLQKGIRLLALNHRQLRAIFHMDIQRNSIDNIVEMIIDSLTE</sequence>
<protein>
    <submittedName>
        <fullName evidence="8">Threonine aldolase</fullName>
    </submittedName>
</protein>
<name>A0A8J2Z334_9GAMM</name>
<reference evidence="8" key="2">
    <citation type="submission" date="2020-09" db="EMBL/GenBank/DDBJ databases">
        <authorList>
            <person name="Sun Q."/>
            <person name="Zhou Y."/>
        </authorList>
    </citation>
    <scope>NUCLEOTIDE SEQUENCE</scope>
    <source>
        <strain evidence="8">CGMCC 1.15758</strain>
    </source>
</reference>
<comment type="similarity">
    <text evidence="2">Belongs to the threonine aldolase family.</text>
</comment>
<dbReference type="PANTHER" id="PTHR48097:SF9">
    <property type="entry name" value="L-THREONINE ALDOLASE"/>
    <property type="match status" value="1"/>
</dbReference>
<accession>A0A8J2Z334</accession>
<evidence type="ECO:0000256" key="2">
    <source>
        <dbReference type="ARBA" id="ARBA00006966"/>
    </source>
</evidence>
<keyword evidence="5" id="KW-0456">Lyase</keyword>